<comment type="caution">
    <text evidence="1">The sequence shown here is derived from an EMBL/GenBank/DDBJ whole genome shotgun (WGS) entry which is preliminary data.</text>
</comment>
<evidence type="ECO:0000313" key="2">
    <source>
        <dbReference type="Proteomes" id="UP000245464"/>
    </source>
</evidence>
<dbReference type="EMBL" id="NQIK02000001">
    <property type="protein sequence ID" value="KAF7577568.1"/>
    <property type="molecule type" value="Genomic_DNA"/>
</dbReference>
<dbReference type="Proteomes" id="UP000245464">
    <property type="component" value="Chromosome 1"/>
</dbReference>
<name>A0A834VVM7_9PLEO</name>
<gene>
    <name evidence="1" type="ORF">PtrM4_018080</name>
</gene>
<protein>
    <submittedName>
        <fullName evidence="1">Uncharacterized protein</fullName>
    </submittedName>
</protein>
<evidence type="ECO:0000313" key="1">
    <source>
        <dbReference type="EMBL" id="KAF7577568.1"/>
    </source>
</evidence>
<dbReference type="AlphaFoldDB" id="A0A834VVM7"/>
<proteinExistence type="predicted"/>
<accession>A0A834VVM7</accession>
<reference evidence="1 2" key="1">
    <citation type="journal article" date="2018" name="BMC Genomics">
        <title>Comparative genomics of the wheat fungal pathogen Pyrenophora tritici-repentis reveals chromosomal variations and genome plasticity.</title>
        <authorList>
            <person name="Moolhuijzen P."/>
            <person name="See P.T."/>
            <person name="Hane J.K."/>
            <person name="Shi G."/>
            <person name="Liu Z."/>
            <person name="Oliver R.P."/>
            <person name="Moffat C.S."/>
        </authorList>
    </citation>
    <scope>NUCLEOTIDE SEQUENCE [LARGE SCALE GENOMIC DNA]</scope>
    <source>
        <strain evidence="1">M4</strain>
    </source>
</reference>
<dbReference type="GeneID" id="90954135"/>
<organism evidence="1 2">
    <name type="scientific">Pyrenophora tritici-repentis</name>
    <dbReference type="NCBI Taxonomy" id="45151"/>
    <lineage>
        <taxon>Eukaryota</taxon>
        <taxon>Fungi</taxon>
        <taxon>Dikarya</taxon>
        <taxon>Ascomycota</taxon>
        <taxon>Pezizomycotina</taxon>
        <taxon>Dothideomycetes</taxon>
        <taxon>Pleosporomycetidae</taxon>
        <taxon>Pleosporales</taxon>
        <taxon>Pleosporineae</taxon>
        <taxon>Pleosporaceae</taxon>
        <taxon>Pyrenophora</taxon>
    </lineage>
</organism>
<sequence length="72" mass="8076">MTKIQSRLKLTESTAPLLSIPVDPNKLKIEITVPHPEWYTPTFQAPSASVDAHMTCRLVLAKRCTVWWGPCA</sequence>
<dbReference type="RefSeq" id="XP_065965510.1">
    <property type="nucleotide sequence ID" value="XM_066103308.1"/>
</dbReference>
<dbReference type="KEGG" id="ptrr:90954135"/>